<dbReference type="Gene3D" id="3.30.60.230">
    <property type="entry name" value="Lsr2, dimerization domain"/>
    <property type="match status" value="1"/>
</dbReference>
<proteinExistence type="predicted"/>
<gene>
    <name evidence="4" type="ORF">BJ976_001173</name>
</gene>
<feature type="compositionally biased region" description="Low complexity" evidence="1">
    <location>
        <begin position="65"/>
        <end position="75"/>
    </location>
</feature>
<dbReference type="RefSeq" id="WP_135027846.1">
    <property type="nucleotide sequence ID" value="NZ_BMLA01000001.1"/>
</dbReference>
<dbReference type="InterPro" id="IPR055370">
    <property type="entry name" value="Lsr2_DNA-bd"/>
</dbReference>
<dbReference type="AlphaFoldDB" id="A0A4Y8X5T3"/>
<dbReference type="GO" id="GO:0003677">
    <property type="term" value="F:DNA binding"/>
    <property type="evidence" value="ECO:0007669"/>
    <property type="project" value="InterPro"/>
</dbReference>
<evidence type="ECO:0000256" key="1">
    <source>
        <dbReference type="SAM" id="MobiDB-lite"/>
    </source>
</evidence>
<feature type="domain" description="Lsr2 DNA-binding" evidence="3">
    <location>
        <begin position="83"/>
        <end position="115"/>
    </location>
</feature>
<name>A0A4Y8X5T3_9MICC</name>
<dbReference type="Pfam" id="PF23359">
    <property type="entry name" value="Lsr2_DNA-bd"/>
    <property type="match status" value="1"/>
</dbReference>
<dbReference type="EMBL" id="JACHMC010000001">
    <property type="protein sequence ID" value="MBB4882822.1"/>
    <property type="molecule type" value="Genomic_DNA"/>
</dbReference>
<dbReference type="Proteomes" id="UP000560081">
    <property type="component" value="Unassembled WGS sequence"/>
</dbReference>
<comment type="caution">
    <text evidence="4">The sequence shown here is derived from an EMBL/GenBank/DDBJ whole genome shotgun (WGS) entry which is preliminary data.</text>
</comment>
<evidence type="ECO:0000313" key="4">
    <source>
        <dbReference type="EMBL" id="MBB4882822.1"/>
    </source>
</evidence>
<evidence type="ECO:0000313" key="5">
    <source>
        <dbReference type="Proteomes" id="UP000560081"/>
    </source>
</evidence>
<sequence>MATISTIADDFDGSTPAETVYFTVSGKEYAIDLNEEHRAELEEVLDAFAEQMRRYTDAARPMGKATSPRATSSRSGGAGRKSGTDTKAVRAWAQENGYEVGDRGRIPAEIVEAYTNRGAKKG</sequence>
<protein>
    <submittedName>
        <fullName evidence="4">Uncharacterized protein</fullName>
    </submittedName>
</protein>
<evidence type="ECO:0000259" key="2">
    <source>
        <dbReference type="Pfam" id="PF11774"/>
    </source>
</evidence>
<organism evidence="4 5">
    <name type="scientific">Micrococcus flavus</name>
    <dbReference type="NCBI Taxonomy" id="384602"/>
    <lineage>
        <taxon>Bacteria</taxon>
        <taxon>Bacillati</taxon>
        <taxon>Actinomycetota</taxon>
        <taxon>Actinomycetes</taxon>
        <taxon>Micrococcales</taxon>
        <taxon>Micrococcaceae</taxon>
        <taxon>Micrococcus</taxon>
    </lineage>
</organism>
<feature type="region of interest" description="Disordered" evidence="1">
    <location>
        <begin position="58"/>
        <end position="87"/>
    </location>
</feature>
<evidence type="ECO:0000259" key="3">
    <source>
        <dbReference type="Pfam" id="PF23359"/>
    </source>
</evidence>
<feature type="domain" description="Lsr2 dimerization" evidence="2">
    <location>
        <begin position="3"/>
        <end position="54"/>
    </location>
</feature>
<keyword evidence="5" id="KW-1185">Reference proteome</keyword>
<dbReference type="InterPro" id="IPR042261">
    <property type="entry name" value="Lsr2-like_dimerization"/>
</dbReference>
<dbReference type="InterPro" id="IPR024412">
    <property type="entry name" value="Lsr2_dim_dom"/>
</dbReference>
<dbReference type="Gene3D" id="4.10.320.10">
    <property type="entry name" value="E3-binding domain"/>
    <property type="match status" value="1"/>
</dbReference>
<dbReference type="GO" id="GO:0016746">
    <property type="term" value="F:acyltransferase activity"/>
    <property type="evidence" value="ECO:0007669"/>
    <property type="project" value="InterPro"/>
</dbReference>
<accession>A0A4Y8X5T3</accession>
<dbReference type="Pfam" id="PF11774">
    <property type="entry name" value="Lsr2"/>
    <property type="match status" value="1"/>
</dbReference>
<dbReference type="OrthoDB" id="4113332at2"/>
<reference evidence="4 5" key="1">
    <citation type="submission" date="2020-08" db="EMBL/GenBank/DDBJ databases">
        <title>Sequencing the genomes of 1000 actinobacteria strains.</title>
        <authorList>
            <person name="Klenk H.-P."/>
        </authorList>
    </citation>
    <scope>NUCLEOTIDE SEQUENCE [LARGE SCALE GENOMIC DNA]</scope>
    <source>
        <strain evidence="4 5">DSM 19079</strain>
    </source>
</reference>
<dbReference type="InterPro" id="IPR036625">
    <property type="entry name" value="E3-bd_dom_sf"/>
</dbReference>